<evidence type="ECO:0000313" key="2">
    <source>
        <dbReference type="EMBL" id="OCA16600.1"/>
    </source>
</evidence>
<dbReference type="EMBL" id="KV460586">
    <property type="protein sequence ID" value="OCA16600.1"/>
    <property type="molecule type" value="Genomic_DNA"/>
</dbReference>
<sequence length="281" mass="31341">MTPGLEVYRNSTGRAASAEKDGNEMDETLILTREYHCPEATTTRDCTARYLLHGKLQAKLGESFVPAWEPALIFSYKTANPKHENYRCDTNKLTGPAAPQAFHGPIQLLNTDHLIARKGVSSYADAPSGLPFYFIFFLMLFLNSRPWCLSALGPQETSDRHCSAVPSITETCDGQVRTFLVTLSIKKKKKDKKNKKKKNQILLRPFLPNPPASPHNVIGLDLCRRWKPDSVLAGQVSPPSPDRSLVYKVTQSRCSVGHKNLQSYTLNPDCVVPPSLGYWVP</sequence>
<evidence type="ECO:0000256" key="1">
    <source>
        <dbReference type="SAM" id="MobiDB-lite"/>
    </source>
</evidence>
<name>A0A1B8Y0Z7_XENTR</name>
<organism evidence="2">
    <name type="scientific">Xenopus tropicalis</name>
    <name type="common">Western clawed frog</name>
    <name type="synonym">Silurana tropicalis</name>
    <dbReference type="NCBI Taxonomy" id="8364"/>
    <lineage>
        <taxon>Eukaryota</taxon>
        <taxon>Metazoa</taxon>
        <taxon>Chordata</taxon>
        <taxon>Craniata</taxon>
        <taxon>Vertebrata</taxon>
        <taxon>Euteleostomi</taxon>
        <taxon>Amphibia</taxon>
        <taxon>Batrachia</taxon>
        <taxon>Anura</taxon>
        <taxon>Pipoidea</taxon>
        <taxon>Pipidae</taxon>
        <taxon>Xenopodinae</taxon>
        <taxon>Xenopus</taxon>
        <taxon>Silurana</taxon>
    </lineage>
</organism>
<protein>
    <submittedName>
        <fullName evidence="2">Uncharacterized protein</fullName>
    </submittedName>
</protein>
<dbReference type="AlphaFoldDB" id="A0A1B8Y0Z7"/>
<gene>
    <name evidence="2" type="ORF">XENTR_v90028084mg</name>
</gene>
<proteinExistence type="predicted"/>
<reference evidence="2" key="1">
    <citation type="submission" date="2009-11" db="EMBL/GenBank/DDBJ databases">
        <authorList>
            <consortium name="US DOE Joint Genome Institute (JGI-PGF)"/>
            <person name="Ottilar R."/>
            <person name="Schmutz J."/>
            <person name="Salamov A."/>
            <person name="Cheng J.F."/>
            <person name="Lucas S."/>
            <person name="Pitluck S."/>
            <person name="Gundlach H."/>
            <person name="Guo Y."/>
            <person name="Haberer G."/>
            <person name="Nasrallah J."/>
            <person name="Mayer K.F.X."/>
            <person name="van de Peer Y."/>
            <person name="Weigel D."/>
            <person name="Grigoriev I.V."/>
        </authorList>
    </citation>
    <scope>NUCLEOTIDE SEQUENCE</scope>
    <source>
        <strain evidence="2">Nigerian</strain>
    </source>
</reference>
<feature type="region of interest" description="Disordered" evidence="1">
    <location>
        <begin position="1"/>
        <end position="24"/>
    </location>
</feature>
<reference evidence="2" key="3">
    <citation type="submission" date="2016-05" db="EMBL/GenBank/DDBJ databases">
        <title>WGS assembly of Xenopus tropicalis.</title>
        <authorList>
            <person name="Sessions A."/>
            <person name="Jenkins J."/>
            <person name="Mitros T."/>
            <person name="Lyons J.T."/>
            <person name="Dichmann D.S."/>
            <person name="Robert J."/>
            <person name="Harland R.M."/>
            <person name="Rokhsar D.S."/>
        </authorList>
    </citation>
    <scope>NUCLEOTIDE SEQUENCE</scope>
    <source>
        <strain evidence="2">Nigerian</strain>
    </source>
</reference>
<reference evidence="2" key="2">
    <citation type="journal article" date="2010" name="Science">
        <title>The genome of the Western clawed frog Xenopus tropicalis.</title>
        <authorList>
            <person name="Hellsten U."/>
            <person name="Harland R.M."/>
            <person name="Gilchrist M.J."/>
            <person name="Hendrix D."/>
            <person name="Jurka J."/>
            <person name="Kapitonov V."/>
            <person name="Ovcharenko I."/>
            <person name="Putnam N.H."/>
            <person name="Shu S."/>
            <person name="Taher L."/>
            <person name="Blitz I.L."/>
            <person name="Blumberg B."/>
            <person name="Dichmann D.S."/>
            <person name="Dubchak I."/>
            <person name="Amaya E."/>
            <person name="Detter J.C."/>
            <person name="Fletcher R."/>
            <person name="Gerhard D.S."/>
            <person name="Goodstein D."/>
            <person name="Graves T."/>
            <person name="Grigoriev I.V."/>
            <person name="Grimwood J."/>
            <person name="Kawashima T."/>
            <person name="Lindquist E."/>
            <person name="Lucas S.M."/>
            <person name="Mead P.E."/>
            <person name="Mitros T."/>
            <person name="Ogino H."/>
            <person name="Ohta Y."/>
            <person name="Poliakov A.V."/>
            <person name="Pollet N."/>
            <person name="Robert J."/>
            <person name="Salamov A."/>
            <person name="Sater A.K."/>
            <person name="Schmutz J."/>
            <person name="Terry A."/>
            <person name="Vize P.D."/>
            <person name="Warren W.C."/>
            <person name="Wells D."/>
            <person name="Wills A."/>
            <person name="Wilson R.K."/>
            <person name="Zimmerman L.B."/>
            <person name="Zorn A.M."/>
            <person name="Grainger R."/>
            <person name="Grammer T."/>
            <person name="Khokha M.K."/>
            <person name="Richardson P.M."/>
            <person name="Rokhsar D.S."/>
        </authorList>
    </citation>
    <scope>NUCLEOTIDE SEQUENCE [LARGE SCALE GENOMIC DNA]</scope>
    <source>
        <strain evidence="2">Nigerian</strain>
    </source>
</reference>
<accession>A0A1B8Y0Z7</accession>